<evidence type="ECO:0000256" key="1">
    <source>
        <dbReference type="SAM" id="Coils"/>
    </source>
</evidence>
<feature type="region of interest" description="Disordered" evidence="2">
    <location>
        <begin position="1"/>
        <end position="41"/>
    </location>
</feature>
<evidence type="ECO:0000256" key="2">
    <source>
        <dbReference type="SAM" id="MobiDB-lite"/>
    </source>
</evidence>
<name>A0A023BDN1_GRENI</name>
<organism evidence="3 4">
    <name type="scientific">Gregarina niphandrodes</name>
    <name type="common">Septate eugregarine</name>
    <dbReference type="NCBI Taxonomy" id="110365"/>
    <lineage>
        <taxon>Eukaryota</taxon>
        <taxon>Sar</taxon>
        <taxon>Alveolata</taxon>
        <taxon>Apicomplexa</taxon>
        <taxon>Conoidasida</taxon>
        <taxon>Gregarinasina</taxon>
        <taxon>Eugregarinorida</taxon>
        <taxon>Gregarinidae</taxon>
        <taxon>Gregarina</taxon>
    </lineage>
</organism>
<keyword evidence="1" id="KW-0175">Coiled coil</keyword>
<sequence>MKDISIQEAMDKDNLSTAVPSEKDLYKTNFIGTPPASRDDEDPLAALAAAISSQEDKQFESSKWWNHSRNGGLAESQIYQTEKKVSISKTPIAVRSLTSERKSRKHPSSCSNCGWVNAHSIVQSVVRELEQYYIPKFTELASKGDPVDKYTHLMSYKLAELLGKAHPYLMILHTHAEKCNAIPHCSWSCGEDYAKMAGVMGYLSETQMLSNASILRMQCNIKSKRDRILMQNQLLAELKNYVEQLQHDCERLKQEISGGRRRKGLQATMHCSIDDVCPHLDDVVPNPQLDSAQEKPSIILHLKRADTGLLADTDVPDDLCPSPTADGIVQSPFKTGHAKSGSIQAPPEPILTADRTRFGESRGCLRWGCLSPSGCLSALGLLLFGATFGAVVSSLAHQEIADLLVRILLKLSEPPTLKYMAYTCSN</sequence>
<feature type="coiled-coil region" evidence="1">
    <location>
        <begin position="235"/>
        <end position="262"/>
    </location>
</feature>
<comment type="caution">
    <text evidence="3">The sequence shown here is derived from an EMBL/GenBank/DDBJ whole genome shotgun (WGS) entry which is preliminary data.</text>
</comment>
<reference evidence="3" key="1">
    <citation type="submission" date="2013-12" db="EMBL/GenBank/DDBJ databases">
        <authorList>
            <person name="Omoto C.K."/>
            <person name="Sibley D."/>
            <person name="Venepally P."/>
            <person name="Hadjithomas M."/>
            <person name="Karamycheva S."/>
            <person name="Brunk B."/>
            <person name="Roos D."/>
            <person name="Caler E."/>
            <person name="Lorenzi H."/>
        </authorList>
    </citation>
    <scope>NUCLEOTIDE SEQUENCE</scope>
</reference>
<protein>
    <submittedName>
        <fullName evidence="3">Uncharacterized protein</fullName>
    </submittedName>
</protein>
<accession>A0A023BDN1</accession>
<keyword evidence="4" id="KW-1185">Reference proteome</keyword>
<evidence type="ECO:0000313" key="3">
    <source>
        <dbReference type="EMBL" id="EZG88186.1"/>
    </source>
</evidence>
<dbReference type="Proteomes" id="UP000019763">
    <property type="component" value="Unassembled WGS sequence"/>
</dbReference>
<dbReference type="EMBL" id="AFNH02000040">
    <property type="protein sequence ID" value="EZG88186.1"/>
    <property type="molecule type" value="Genomic_DNA"/>
</dbReference>
<gene>
    <name evidence="3" type="ORF">GNI_005340</name>
</gene>
<evidence type="ECO:0000313" key="4">
    <source>
        <dbReference type="Proteomes" id="UP000019763"/>
    </source>
</evidence>
<feature type="compositionally biased region" description="Basic and acidic residues" evidence="2">
    <location>
        <begin position="1"/>
        <end position="14"/>
    </location>
</feature>
<dbReference type="GeneID" id="22910472"/>
<dbReference type="RefSeq" id="XP_011128610.1">
    <property type="nucleotide sequence ID" value="XM_011130308.1"/>
</dbReference>
<proteinExistence type="predicted"/>
<dbReference type="VEuPathDB" id="CryptoDB:GNI_005340"/>
<dbReference type="AlphaFoldDB" id="A0A023BDN1"/>